<reference evidence="1" key="2">
    <citation type="journal article" date="2015" name="Data Brief">
        <title>Shoot transcriptome of the giant reed, Arundo donax.</title>
        <authorList>
            <person name="Barrero R.A."/>
            <person name="Guerrero F.D."/>
            <person name="Moolhuijzen P."/>
            <person name="Goolsby J.A."/>
            <person name="Tidwell J."/>
            <person name="Bellgard S.E."/>
            <person name="Bellgard M.I."/>
        </authorList>
    </citation>
    <scope>NUCLEOTIDE SEQUENCE</scope>
    <source>
        <tissue evidence="1">Shoot tissue taken approximately 20 cm above the soil surface</tissue>
    </source>
</reference>
<organism evidence="1">
    <name type="scientific">Arundo donax</name>
    <name type="common">Giant reed</name>
    <name type="synonym">Donax arundinaceus</name>
    <dbReference type="NCBI Taxonomy" id="35708"/>
    <lineage>
        <taxon>Eukaryota</taxon>
        <taxon>Viridiplantae</taxon>
        <taxon>Streptophyta</taxon>
        <taxon>Embryophyta</taxon>
        <taxon>Tracheophyta</taxon>
        <taxon>Spermatophyta</taxon>
        <taxon>Magnoliopsida</taxon>
        <taxon>Liliopsida</taxon>
        <taxon>Poales</taxon>
        <taxon>Poaceae</taxon>
        <taxon>PACMAD clade</taxon>
        <taxon>Arundinoideae</taxon>
        <taxon>Arundineae</taxon>
        <taxon>Arundo</taxon>
    </lineage>
</organism>
<dbReference type="AlphaFoldDB" id="A0A0A9GMJ6"/>
<sequence length="22" mass="2583">MLSHHIILGFSQETKNQLLFLL</sequence>
<accession>A0A0A9GMJ6</accession>
<dbReference type="EMBL" id="GBRH01175988">
    <property type="protein sequence ID" value="JAE21908.1"/>
    <property type="molecule type" value="Transcribed_RNA"/>
</dbReference>
<name>A0A0A9GMJ6_ARUDO</name>
<proteinExistence type="predicted"/>
<protein>
    <submittedName>
        <fullName evidence="1">Uncharacterized protein</fullName>
    </submittedName>
</protein>
<evidence type="ECO:0000313" key="1">
    <source>
        <dbReference type="EMBL" id="JAE21908.1"/>
    </source>
</evidence>
<reference evidence="1" key="1">
    <citation type="submission" date="2014-09" db="EMBL/GenBank/DDBJ databases">
        <authorList>
            <person name="Magalhaes I.L.F."/>
            <person name="Oliveira U."/>
            <person name="Santos F.R."/>
            <person name="Vidigal T.H.D.A."/>
            <person name="Brescovit A.D."/>
            <person name="Santos A.J."/>
        </authorList>
    </citation>
    <scope>NUCLEOTIDE SEQUENCE</scope>
    <source>
        <tissue evidence="1">Shoot tissue taken approximately 20 cm above the soil surface</tissue>
    </source>
</reference>